<evidence type="ECO:0000313" key="6">
    <source>
        <dbReference type="Proteomes" id="UP000782880"/>
    </source>
</evidence>
<proteinExistence type="predicted"/>
<dbReference type="Pfam" id="PF00356">
    <property type="entry name" value="LacI"/>
    <property type="match status" value="1"/>
</dbReference>
<dbReference type="EMBL" id="DYVE01000177">
    <property type="protein sequence ID" value="HJG28336.1"/>
    <property type="molecule type" value="Genomic_DNA"/>
</dbReference>
<name>A0A921IJP1_9FIRM</name>
<dbReference type="Proteomes" id="UP000782880">
    <property type="component" value="Unassembled WGS sequence"/>
</dbReference>
<dbReference type="InterPro" id="IPR028082">
    <property type="entry name" value="Peripla_BP_I"/>
</dbReference>
<dbReference type="InterPro" id="IPR000843">
    <property type="entry name" value="HTH_LacI"/>
</dbReference>
<dbReference type="PROSITE" id="PS50932">
    <property type="entry name" value="HTH_LACI_2"/>
    <property type="match status" value="1"/>
</dbReference>
<feature type="domain" description="HTH lacI-type" evidence="4">
    <location>
        <begin position="63"/>
        <end position="117"/>
    </location>
</feature>
<dbReference type="SUPFAM" id="SSF47413">
    <property type="entry name" value="lambda repressor-like DNA-binding domains"/>
    <property type="match status" value="1"/>
</dbReference>
<keyword evidence="2" id="KW-0238">DNA-binding</keyword>
<evidence type="ECO:0000259" key="4">
    <source>
        <dbReference type="PROSITE" id="PS50932"/>
    </source>
</evidence>
<organism evidence="5 6">
    <name type="scientific">Subdoligranulum variabile</name>
    <dbReference type="NCBI Taxonomy" id="214851"/>
    <lineage>
        <taxon>Bacteria</taxon>
        <taxon>Bacillati</taxon>
        <taxon>Bacillota</taxon>
        <taxon>Clostridia</taxon>
        <taxon>Eubacteriales</taxon>
        <taxon>Oscillospiraceae</taxon>
        <taxon>Subdoligranulum</taxon>
    </lineage>
</organism>
<reference evidence="5" key="1">
    <citation type="journal article" date="2021" name="PeerJ">
        <title>Extensive microbial diversity within the chicken gut microbiome revealed by metagenomics and culture.</title>
        <authorList>
            <person name="Gilroy R."/>
            <person name="Ravi A."/>
            <person name="Getino M."/>
            <person name="Pursley I."/>
            <person name="Horton D.L."/>
            <person name="Alikhan N.F."/>
            <person name="Baker D."/>
            <person name="Gharbi K."/>
            <person name="Hall N."/>
            <person name="Watson M."/>
            <person name="Adriaenssens E.M."/>
            <person name="Foster-Nyarko E."/>
            <person name="Jarju S."/>
            <person name="Secka A."/>
            <person name="Antonio M."/>
            <person name="Oren A."/>
            <person name="Chaudhuri R.R."/>
            <person name="La Ragione R."/>
            <person name="Hildebrand F."/>
            <person name="Pallen M.J."/>
        </authorList>
    </citation>
    <scope>NUCLEOTIDE SEQUENCE</scope>
    <source>
        <strain evidence="5">ChiBcec21-2208</strain>
    </source>
</reference>
<dbReference type="InterPro" id="IPR025997">
    <property type="entry name" value="SBP_2_dom"/>
</dbReference>
<sequence>MQNIILEYSFQSISPLNNWHSARFFLHIIVEKNGFFLPSRAKIYYNIIIMIKEKLVLVKNSNATLDDIARQAGVSRMTAYKVINQKGHVRPQNEAAVKKACAELNYQKNAVARALSLNKKHTICVSYFIPFSHIQASSFILPLRKGLDSAYEELKNFHLQLLYDECSAQDMYAQADAICSRFQEGVRDFIVVPYSIPHITDCINDLTAKGARFVTLNRDCPASLRLAYVGCDYLSNGRLCGEILSKTSVPGTLLIIINEHFLQDSCTLDRFTGIVQSAFQTGTFETFERLIVSSADSIQDLLPPYLRASAITAIADLSSGIEQTAACLQKCNKSKPISLVGFDLYPTRAHLLDEYLVDCFVDQNLSQQGYWALKSFFQHIAFEKPISPVIASQSTPMFASNYSDFLAANVF</sequence>
<reference evidence="5" key="2">
    <citation type="submission" date="2021-09" db="EMBL/GenBank/DDBJ databases">
        <authorList>
            <person name="Gilroy R."/>
        </authorList>
    </citation>
    <scope>NUCLEOTIDE SEQUENCE</scope>
    <source>
        <strain evidence="5">ChiBcec21-2208</strain>
    </source>
</reference>
<dbReference type="CDD" id="cd01392">
    <property type="entry name" value="HTH_LacI"/>
    <property type="match status" value="1"/>
</dbReference>
<dbReference type="PROSITE" id="PS00356">
    <property type="entry name" value="HTH_LACI_1"/>
    <property type="match status" value="1"/>
</dbReference>
<dbReference type="SUPFAM" id="SSF53822">
    <property type="entry name" value="Periplasmic binding protein-like I"/>
    <property type="match status" value="1"/>
</dbReference>
<dbReference type="GO" id="GO:0003700">
    <property type="term" value="F:DNA-binding transcription factor activity"/>
    <property type="evidence" value="ECO:0007669"/>
    <property type="project" value="TreeGrafter"/>
</dbReference>
<evidence type="ECO:0000256" key="3">
    <source>
        <dbReference type="ARBA" id="ARBA00023163"/>
    </source>
</evidence>
<dbReference type="PANTHER" id="PTHR30146:SF144">
    <property type="entry name" value="LACI-FAMILY TRANSCRIPTION REGULATOR"/>
    <property type="match status" value="1"/>
</dbReference>
<accession>A0A921IJP1</accession>
<dbReference type="InterPro" id="IPR010982">
    <property type="entry name" value="Lambda_DNA-bd_dom_sf"/>
</dbReference>
<protein>
    <submittedName>
        <fullName evidence="5">Substrate-binding domain-containing protein</fullName>
    </submittedName>
</protein>
<dbReference type="AlphaFoldDB" id="A0A921IJP1"/>
<comment type="caution">
    <text evidence="5">The sequence shown here is derived from an EMBL/GenBank/DDBJ whole genome shotgun (WGS) entry which is preliminary data.</text>
</comment>
<dbReference type="Gene3D" id="1.10.260.40">
    <property type="entry name" value="lambda repressor-like DNA-binding domains"/>
    <property type="match status" value="1"/>
</dbReference>
<dbReference type="PANTHER" id="PTHR30146">
    <property type="entry name" value="LACI-RELATED TRANSCRIPTIONAL REPRESSOR"/>
    <property type="match status" value="1"/>
</dbReference>
<evidence type="ECO:0000313" key="5">
    <source>
        <dbReference type="EMBL" id="HJG28336.1"/>
    </source>
</evidence>
<dbReference type="Gene3D" id="3.40.50.2300">
    <property type="match status" value="2"/>
</dbReference>
<dbReference type="SMART" id="SM00354">
    <property type="entry name" value="HTH_LACI"/>
    <property type="match status" value="1"/>
</dbReference>
<dbReference type="GO" id="GO:0000976">
    <property type="term" value="F:transcription cis-regulatory region binding"/>
    <property type="evidence" value="ECO:0007669"/>
    <property type="project" value="TreeGrafter"/>
</dbReference>
<dbReference type="Pfam" id="PF13407">
    <property type="entry name" value="Peripla_BP_4"/>
    <property type="match status" value="1"/>
</dbReference>
<keyword evidence="3" id="KW-0804">Transcription</keyword>
<gene>
    <name evidence="5" type="ORF">K8V20_06790</name>
</gene>
<evidence type="ECO:0000256" key="1">
    <source>
        <dbReference type="ARBA" id="ARBA00023015"/>
    </source>
</evidence>
<evidence type="ECO:0000256" key="2">
    <source>
        <dbReference type="ARBA" id="ARBA00023125"/>
    </source>
</evidence>
<keyword evidence="1" id="KW-0805">Transcription regulation</keyword>